<protein>
    <submittedName>
        <fullName evidence="1">Uncharacterized protein</fullName>
    </submittedName>
</protein>
<organism evidence="1 2">
    <name type="scientific">Clostridium zeae</name>
    <dbReference type="NCBI Taxonomy" id="2759022"/>
    <lineage>
        <taxon>Bacteria</taxon>
        <taxon>Bacillati</taxon>
        <taxon>Bacillota</taxon>
        <taxon>Clostridia</taxon>
        <taxon>Eubacteriales</taxon>
        <taxon>Clostridiaceae</taxon>
        <taxon>Clostridium</taxon>
    </lineage>
</organism>
<evidence type="ECO:0000313" key="1">
    <source>
        <dbReference type="EMBL" id="GFZ31746.1"/>
    </source>
</evidence>
<proteinExistence type="predicted"/>
<sequence>MDYKTGWDLPNELELMGESHIRLGSEIGEVDSIDNIMKFNYKEMYII</sequence>
<gene>
    <name evidence="1" type="ORF">CSC2_22720</name>
</gene>
<dbReference type="EMBL" id="BMBA01000002">
    <property type="protein sequence ID" value="GFZ31746.1"/>
    <property type="molecule type" value="Genomic_DNA"/>
</dbReference>
<accession>A0ABQ1EAP9</accession>
<keyword evidence="2" id="KW-1185">Reference proteome</keyword>
<dbReference type="Proteomes" id="UP000663802">
    <property type="component" value="Unassembled WGS sequence"/>
</dbReference>
<reference evidence="1 2" key="1">
    <citation type="journal article" date="2021" name="Int. J. Syst. Evol. Microbiol.">
        <title>Clostridium zeae sp. nov., isolated from corn silage.</title>
        <authorList>
            <person name="Kobayashi H."/>
            <person name="Tanizawa Y."/>
            <person name="Yagura M."/>
            <person name="Sakamoto M."/>
            <person name="Ohkuma M."/>
            <person name="Tohno M."/>
        </authorList>
    </citation>
    <scope>NUCLEOTIDE SEQUENCE [LARGE SCALE GENOMIC DNA]</scope>
    <source>
        <strain evidence="1 2">CSC2</strain>
    </source>
</reference>
<name>A0ABQ1EAP9_9CLOT</name>
<evidence type="ECO:0000313" key="2">
    <source>
        <dbReference type="Proteomes" id="UP000663802"/>
    </source>
</evidence>
<comment type="caution">
    <text evidence="1">The sequence shown here is derived from an EMBL/GenBank/DDBJ whole genome shotgun (WGS) entry which is preliminary data.</text>
</comment>